<proteinExistence type="predicted"/>
<dbReference type="InterPro" id="IPR036390">
    <property type="entry name" value="WH_DNA-bd_sf"/>
</dbReference>
<dbReference type="SUPFAM" id="SSF46785">
    <property type="entry name" value="Winged helix' DNA-binding domain"/>
    <property type="match status" value="1"/>
</dbReference>
<dbReference type="STRING" id="595536.GCA_000178815_00945"/>
<gene>
    <name evidence="1" type="ORF">CQW49_21245</name>
</gene>
<dbReference type="AlphaFoldDB" id="A0A2D2D5M4"/>
<keyword evidence="2" id="KW-1185">Reference proteome</keyword>
<dbReference type="PROSITE" id="PS51197">
    <property type="entry name" value="HTH_RRF2_2"/>
    <property type="match status" value="1"/>
</dbReference>
<protein>
    <submittedName>
        <fullName evidence="1">Rrf2 family transcriptional regulator</fullName>
    </submittedName>
</protein>
<evidence type="ECO:0000313" key="1">
    <source>
        <dbReference type="EMBL" id="ATQ70129.1"/>
    </source>
</evidence>
<dbReference type="RefSeq" id="WP_003614549.1">
    <property type="nucleotide sequence ID" value="NZ_ADVE02000001.1"/>
</dbReference>
<dbReference type="GO" id="GO:0003700">
    <property type="term" value="F:DNA-binding transcription factor activity"/>
    <property type="evidence" value="ECO:0007669"/>
    <property type="project" value="TreeGrafter"/>
</dbReference>
<organism evidence="1 2">
    <name type="scientific">Methylosinus trichosporium (strain ATCC 35070 / NCIMB 11131 / UNIQEM 75 / OB3b)</name>
    <dbReference type="NCBI Taxonomy" id="595536"/>
    <lineage>
        <taxon>Bacteria</taxon>
        <taxon>Pseudomonadati</taxon>
        <taxon>Pseudomonadota</taxon>
        <taxon>Alphaproteobacteria</taxon>
        <taxon>Hyphomicrobiales</taxon>
        <taxon>Methylocystaceae</taxon>
        <taxon>Methylosinus</taxon>
    </lineage>
</organism>
<dbReference type="NCBIfam" id="TIGR00738">
    <property type="entry name" value="rrf2_super"/>
    <property type="match status" value="1"/>
</dbReference>
<dbReference type="KEGG" id="mtw:CQW49_21245"/>
<dbReference type="Pfam" id="PF02082">
    <property type="entry name" value="Rrf2"/>
    <property type="match status" value="1"/>
</dbReference>
<dbReference type="GO" id="GO:0005829">
    <property type="term" value="C:cytosol"/>
    <property type="evidence" value="ECO:0007669"/>
    <property type="project" value="TreeGrafter"/>
</dbReference>
<dbReference type="Gene3D" id="1.10.10.10">
    <property type="entry name" value="Winged helix-like DNA-binding domain superfamily/Winged helix DNA-binding domain"/>
    <property type="match status" value="1"/>
</dbReference>
<dbReference type="EMBL" id="CP023737">
    <property type="protein sequence ID" value="ATQ70129.1"/>
    <property type="molecule type" value="Genomic_DNA"/>
</dbReference>
<sequence>MSLLPRSARLALMAALDVALHSRARPVSSRALAARHELPPRHLESMLQAMVRAGILKSVRGPSGGYELAKERRRLCVGEIVRVALRAEEEANGAESPRLLSSVIDPVFAEAERLALARLDEITLDSLHAAALVLGFGHEDAAEGDFDI</sequence>
<accession>A0A2D2D5M4</accession>
<dbReference type="PANTHER" id="PTHR33221">
    <property type="entry name" value="WINGED HELIX-TURN-HELIX TRANSCRIPTIONAL REGULATOR, RRF2 FAMILY"/>
    <property type="match status" value="1"/>
</dbReference>
<dbReference type="PANTHER" id="PTHR33221:SF16">
    <property type="entry name" value="HTH-TYPE TRANSCRIPTIONAL REGULATOR SLR0846-RELATED"/>
    <property type="match status" value="1"/>
</dbReference>
<dbReference type="InterPro" id="IPR000944">
    <property type="entry name" value="Tscrpt_reg_Rrf2"/>
</dbReference>
<dbReference type="Proteomes" id="UP000230709">
    <property type="component" value="Chromosome"/>
</dbReference>
<reference evidence="2" key="1">
    <citation type="submission" date="2017-10" db="EMBL/GenBank/DDBJ databases">
        <title>Completed PacBio SMRT sequence of Methylosinus trichosporium OB3b reveals presence of a third large plasmid.</title>
        <authorList>
            <person name="Charles T.C."/>
            <person name="Lynch M.D.J."/>
            <person name="Heil J.R."/>
            <person name="Cheng J."/>
        </authorList>
    </citation>
    <scope>NUCLEOTIDE SEQUENCE [LARGE SCALE GENOMIC DNA]</scope>
    <source>
        <strain evidence="2">OB3b</strain>
    </source>
</reference>
<dbReference type="InterPro" id="IPR036388">
    <property type="entry name" value="WH-like_DNA-bd_sf"/>
</dbReference>
<evidence type="ECO:0000313" key="2">
    <source>
        <dbReference type="Proteomes" id="UP000230709"/>
    </source>
</evidence>
<name>A0A2D2D5M4_METT3</name>